<keyword evidence="2" id="KW-1185">Reference proteome</keyword>
<comment type="caution">
    <text evidence="1">The sequence shown here is derived from an EMBL/GenBank/DDBJ whole genome shotgun (WGS) entry which is preliminary data.</text>
</comment>
<protein>
    <submittedName>
        <fullName evidence="1">Uncharacterized protein</fullName>
    </submittedName>
</protein>
<dbReference type="AlphaFoldDB" id="A0AAV4SUI5"/>
<accession>A0AAV4SUI5</accession>
<dbReference type="Proteomes" id="UP001054837">
    <property type="component" value="Unassembled WGS sequence"/>
</dbReference>
<evidence type="ECO:0000313" key="1">
    <source>
        <dbReference type="EMBL" id="GIY37087.1"/>
    </source>
</evidence>
<name>A0AAV4SUI5_9ARAC</name>
<proteinExistence type="predicted"/>
<reference evidence="1 2" key="1">
    <citation type="submission" date="2021-06" db="EMBL/GenBank/DDBJ databases">
        <title>Caerostris darwini draft genome.</title>
        <authorList>
            <person name="Kono N."/>
            <person name="Arakawa K."/>
        </authorList>
    </citation>
    <scope>NUCLEOTIDE SEQUENCE [LARGE SCALE GENOMIC DNA]</scope>
</reference>
<dbReference type="EMBL" id="BPLQ01008398">
    <property type="protein sequence ID" value="GIY37087.1"/>
    <property type="molecule type" value="Genomic_DNA"/>
</dbReference>
<gene>
    <name evidence="1" type="ORF">CDAR_387921</name>
</gene>
<sequence>MNNSGLYEKNLIYFQTVAVPPRASVCFLDWWIRWAWNGGKEILLTWSVERGGGGGGGGPLVRGHRPGAGGDGLRLRQVDAQLFCQLGVVLLVDVVEHAAARHLHLQSESLGDGSERCGGKQWNTPSLPFGFPSPCPLLTG</sequence>
<organism evidence="1 2">
    <name type="scientific">Caerostris darwini</name>
    <dbReference type="NCBI Taxonomy" id="1538125"/>
    <lineage>
        <taxon>Eukaryota</taxon>
        <taxon>Metazoa</taxon>
        <taxon>Ecdysozoa</taxon>
        <taxon>Arthropoda</taxon>
        <taxon>Chelicerata</taxon>
        <taxon>Arachnida</taxon>
        <taxon>Araneae</taxon>
        <taxon>Araneomorphae</taxon>
        <taxon>Entelegynae</taxon>
        <taxon>Araneoidea</taxon>
        <taxon>Araneidae</taxon>
        <taxon>Caerostris</taxon>
    </lineage>
</organism>
<evidence type="ECO:0000313" key="2">
    <source>
        <dbReference type="Proteomes" id="UP001054837"/>
    </source>
</evidence>